<protein>
    <submittedName>
        <fullName evidence="2">Uncharacterized protein</fullName>
    </submittedName>
</protein>
<dbReference type="AlphaFoldDB" id="X0TNP8"/>
<name>X0TNP8_9ZZZZ</name>
<reference evidence="2" key="1">
    <citation type="journal article" date="2014" name="Front. Microbiol.">
        <title>High frequency of phylogenetically diverse reductive dehalogenase-homologous genes in deep subseafloor sedimentary metagenomes.</title>
        <authorList>
            <person name="Kawai M."/>
            <person name="Futagami T."/>
            <person name="Toyoda A."/>
            <person name="Takaki Y."/>
            <person name="Nishi S."/>
            <person name="Hori S."/>
            <person name="Arai W."/>
            <person name="Tsubouchi T."/>
            <person name="Morono Y."/>
            <person name="Uchiyama I."/>
            <person name="Ito T."/>
            <person name="Fujiyama A."/>
            <person name="Inagaki F."/>
            <person name="Takami H."/>
        </authorList>
    </citation>
    <scope>NUCLEOTIDE SEQUENCE</scope>
    <source>
        <strain evidence="2">Expedition CK06-06</strain>
    </source>
</reference>
<feature type="non-terminal residue" evidence="2">
    <location>
        <position position="1"/>
    </location>
</feature>
<sequence>ESELKCEVIVGNESDPWIDDPANRSSKAKPFRPAIYVE</sequence>
<dbReference type="EMBL" id="BARS01018499">
    <property type="protein sequence ID" value="GAF95178.1"/>
    <property type="molecule type" value="Genomic_DNA"/>
</dbReference>
<dbReference type="Gene3D" id="3.30.2320.20">
    <property type="entry name" value="Class I aminoacyl-tRNA synthetases (RS)"/>
    <property type="match status" value="1"/>
</dbReference>
<feature type="region of interest" description="Disordered" evidence="1">
    <location>
        <begin position="15"/>
        <end position="38"/>
    </location>
</feature>
<accession>X0TNP8</accession>
<gene>
    <name evidence="2" type="ORF">S01H1_30097</name>
</gene>
<evidence type="ECO:0000256" key="1">
    <source>
        <dbReference type="SAM" id="MobiDB-lite"/>
    </source>
</evidence>
<evidence type="ECO:0000313" key="2">
    <source>
        <dbReference type="EMBL" id="GAF95178.1"/>
    </source>
</evidence>
<proteinExistence type="predicted"/>
<comment type="caution">
    <text evidence="2">The sequence shown here is derived from an EMBL/GenBank/DDBJ whole genome shotgun (WGS) entry which is preliminary data.</text>
</comment>
<organism evidence="2">
    <name type="scientific">marine sediment metagenome</name>
    <dbReference type="NCBI Taxonomy" id="412755"/>
    <lineage>
        <taxon>unclassified sequences</taxon>
        <taxon>metagenomes</taxon>
        <taxon>ecological metagenomes</taxon>
    </lineage>
</organism>